<accession>A0A087UDA6</accession>
<dbReference type="InterPro" id="IPR013083">
    <property type="entry name" value="Znf_RING/FYVE/PHD"/>
</dbReference>
<dbReference type="AlphaFoldDB" id="A0A087UDA6"/>
<protein>
    <submittedName>
        <fullName evidence="2">Uncharacterized protein</fullName>
    </submittedName>
</protein>
<dbReference type="EMBL" id="KK119310">
    <property type="protein sequence ID" value="KFM75345.1"/>
    <property type="molecule type" value="Genomic_DNA"/>
</dbReference>
<gene>
    <name evidence="2" type="ORF">X975_25349</name>
</gene>
<feature type="region of interest" description="Disordered" evidence="1">
    <location>
        <begin position="1"/>
        <end position="69"/>
    </location>
</feature>
<dbReference type="Gene3D" id="3.30.40.10">
    <property type="entry name" value="Zinc/RING finger domain, C3HC4 (zinc finger)"/>
    <property type="match status" value="1"/>
</dbReference>
<reference evidence="2 3" key="1">
    <citation type="submission" date="2013-11" db="EMBL/GenBank/DDBJ databases">
        <title>Genome sequencing of Stegodyphus mimosarum.</title>
        <authorList>
            <person name="Bechsgaard J."/>
        </authorList>
    </citation>
    <scope>NUCLEOTIDE SEQUENCE [LARGE SCALE GENOMIC DNA]</scope>
</reference>
<dbReference type="Proteomes" id="UP000054359">
    <property type="component" value="Unassembled WGS sequence"/>
</dbReference>
<feature type="non-terminal residue" evidence="2">
    <location>
        <position position="112"/>
    </location>
</feature>
<evidence type="ECO:0000313" key="3">
    <source>
        <dbReference type="Proteomes" id="UP000054359"/>
    </source>
</evidence>
<name>A0A087UDA6_STEMI</name>
<dbReference type="OrthoDB" id="6434450at2759"/>
<feature type="compositionally biased region" description="Polar residues" evidence="1">
    <location>
        <begin position="13"/>
        <end position="32"/>
    </location>
</feature>
<keyword evidence="3" id="KW-1185">Reference proteome</keyword>
<sequence>MGNEASQEGEETAVSQQPQRSTPHLVTQQSMPLSVPGPESPTPSVSRRGSAGPQLMTRRSSSAGAGVKRGSVVELPEEVDLSNLSEEEKAKILSVMARAQSLEEELPPVSDR</sequence>
<evidence type="ECO:0000256" key="1">
    <source>
        <dbReference type="SAM" id="MobiDB-lite"/>
    </source>
</evidence>
<evidence type="ECO:0000313" key="2">
    <source>
        <dbReference type="EMBL" id="KFM75345.1"/>
    </source>
</evidence>
<proteinExistence type="predicted"/>
<organism evidence="2 3">
    <name type="scientific">Stegodyphus mimosarum</name>
    <name type="common">African social velvet spider</name>
    <dbReference type="NCBI Taxonomy" id="407821"/>
    <lineage>
        <taxon>Eukaryota</taxon>
        <taxon>Metazoa</taxon>
        <taxon>Ecdysozoa</taxon>
        <taxon>Arthropoda</taxon>
        <taxon>Chelicerata</taxon>
        <taxon>Arachnida</taxon>
        <taxon>Araneae</taxon>
        <taxon>Araneomorphae</taxon>
        <taxon>Entelegynae</taxon>
        <taxon>Eresoidea</taxon>
        <taxon>Eresidae</taxon>
        <taxon>Stegodyphus</taxon>
    </lineage>
</organism>